<gene>
    <name evidence="2" type="ORF">DI632_10195</name>
</gene>
<evidence type="ECO:0000313" key="2">
    <source>
        <dbReference type="EMBL" id="PZO76715.1"/>
    </source>
</evidence>
<evidence type="ECO:0000256" key="1">
    <source>
        <dbReference type="SAM" id="SignalP"/>
    </source>
</evidence>
<feature type="signal peptide" evidence="1">
    <location>
        <begin position="1"/>
        <end position="19"/>
    </location>
</feature>
<reference evidence="2 3" key="1">
    <citation type="submission" date="2017-08" db="EMBL/GenBank/DDBJ databases">
        <title>Infants hospitalized years apart are colonized by the same room-sourced microbial strains.</title>
        <authorList>
            <person name="Brooks B."/>
            <person name="Olm M.R."/>
            <person name="Firek B.A."/>
            <person name="Baker R."/>
            <person name="Thomas B.C."/>
            <person name="Morowitz M.J."/>
            <person name="Banfield J.F."/>
        </authorList>
    </citation>
    <scope>NUCLEOTIDE SEQUENCE [LARGE SCALE GENOMIC DNA]</scope>
    <source>
        <strain evidence="2">S2_018_000_R3_110</strain>
    </source>
</reference>
<dbReference type="Proteomes" id="UP000248614">
    <property type="component" value="Unassembled WGS sequence"/>
</dbReference>
<evidence type="ECO:0000313" key="3">
    <source>
        <dbReference type="Proteomes" id="UP000248614"/>
    </source>
</evidence>
<keyword evidence="1" id="KW-0732">Signal</keyword>
<feature type="chain" id="PRO_5016141561" evidence="1">
    <location>
        <begin position="20"/>
        <end position="100"/>
    </location>
</feature>
<organism evidence="2 3">
    <name type="scientific">Sphingomonas hengshuiensis</name>
    <dbReference type="NCBI Taxonomy" id="1609977"/>
    <lineage>
        <taxon>Bacteria</taxon>
        <taxon>Pseudomonadati</taxon>
        <taxon>Pseudomonadota</taxon>
        <taxon>Alphaproteobacteria</taxon>
        <taxon>Sphingomonadales</taxon>
        <taxon>Sphingomonadaceae</taxon>
        <taxon>Sphingomonas</taxon>
    </lineage>
</organism>
<dbReference type="EMBL" id="QFNF01000025">
    <property type="protein sequence ID" value="PZO76715.1"/>
    <property type="molecule type" value="Genomic_DNA"/>
</dbReference>
<dbReference type="AlphaFoldDB" id="A0A2W5B089"/>
<accession>A0A2W5B089</accession>
<name>A0A2W5B089_9SPHN</name>
<sequence>MKFLLTAATLIATPLAVSAQTAPAPAPAPAAKLTIDSSIETIAADPKGKAILDATFPGMLAHESYAMFKGMSLKQVQPYANGRITDDQVARVSAELAKLH</sequence>
<protein>
    <submittedName>
        <fullName evidence="2">Uncharacterized protein</fullName>
    </submittedName>
</protein>
<comment type="caution">
    <text evidence="2">The sequence shown here is derived from an EMBL/GenBank/DDBJ whole genome shotgun (WGS) entry which is preliminary data.</text>
</comment>
<proteinExistence type="predicted"/>